<evidence type="ECO:0000256" key="1">
    <source>
        <dbReference type="ARBA" id="ARBA00001096"/>
    </source>
</evidence>
<dbReference type="InParanoid" id="A0A084QNQ4"/>
<dbReference type="PANTHER" id="PTHR11122:SF13">
    <property type="entry name" value="GLUCOSE-6-PHOSPHATE 1-EPIMERASE"/>
    <property type="match status" value="1"/>
</dbReference>
<dbReference type="AlphaFoldDB" id="A0A084QNQ4"/>
<accession>A0A084QNQ4</accession>
<comment type="catalytic activity">
    <reaction evidence="1">
        <text>alpha-D-glucose 6-phosphate = beta-D-glucose 6-phosphate</text>
        <dbReference type="Rhea" id="RHEA:16249"/>
        <dbReference type="ChEBI" id="CHEBI:58225"/>
        <dbReference type="ChEBI" id="CHEBI:58247"/>
        <dbReference type="EC" id="5.1.3.15"/>
    </reaction>
</comment>
<dbReference type="EC" id="5.1.3.15" evidence="3 5"/>
<sequence length="314" mass="34212">MVDRPNKPSALASTPRLPPQAQVSTSDDNATVTAVLPTGESVEVRLFGATVTSWKTATGEEKLWLSEAAVLDGSKAIRGGIPLVFPRFAQAPEHEPTVKLPQHGFARTSRWELLGKSTSEGSSSNVKLDFGLSSENLDAKTQSLWPYKFGLIYSVMLDPDSLNTTLVITNEGDEPFEFQALFHTYFKINDITSIEVAGLEGASYIDKVDELKTKTQQGPLTISSETDSIFQPTSGSEGPLVISEGGQPRLRIVRENLPHVVVWNPWADTAAGMADFGPNDGYKNMICVEPGTLKPWQKLEKGDTYEVAQTLTLL</sequence>
<gene>
    <name evidence="9" type="ORF">S40285_04340</name>
</gene>
<feature type="active site" evidence="6">
    <location>
        <position position="289"/>
    </location>
</feature>
<dbReference type="InterPro" id="IPR025532">
    <property type="entry name" value="G6P_1-epimerase"/>
</dbReference>
<dbReference type="EMBL" id="KL660592">
    <property type="protein sequence ID" value="KFA65589.1"/>
    <property type="molecule type" value="Genomic_DNA"/>
</dbReference>
<reference evidence="9 10" key="1">
    <citation type="journal article" date="2014" name="BMC Genomics">
        <title>Comparative genome sequencing reveals chemotype-specific gene clusters in the toxigenic black mold Stachybotrys.</title>
        <authorList>
            <person name="Semeiks J."/>
            <person name="Borek D."/>
            <person name="Otwinowski Z."/>
            <person name="Grishin N.V."/>
        </authorList>
    </citation>
    <scope>NUCLEOTIDE SEQUENCE [LARGE SCALE GENOMIC DNA]</scope>
    <source>
        <strain evidence="9 10">IBT 40285</strain>
    </source>
</reference>
<dbReference type="GO" id="GO:0005975">
    <property type="term" value="P:carbohydrate metabolic process"/>
    <property type="evidence" value="ECO:0007669"/>
    <property type="project" value="InterPro"/>
</dbReference>
<dbReference type="PIRSF" id="PIRSF016020">
    <property type="entry name" value="PHexose_mutarotase"/>
    <property type="match status" value="1"/>
</dbReference>
<evidence type="ECO:0000256" key="8">
    <source>
        <dbReference type="SAM" id="MobiDB-lite"/>
    </source>
</evidence>
<evidence type="ECO:0000313" key="10">
    <source>
        <dbReference type="Proteomes" id="UP000028524"/>
    </source>
</evidence>
<protein>
    <recommendedName>
        <fullName evidence="3 5">Glucose-6-phosphate 1-epimerase</fullName>
        <ecNumber evidence="3 5">5.1.3.15</ecNumber>
    </recommendedName>
</protein>
<evidence type="ECO:0000256" key="7">
    <source>
        <dbReference type="PIRSR" id="PIRSR016020-2"/>
    </source>
</evidence>
<dbReference type="InterPro" id="IPR008183">
    <property type="entry name" value="Aldose_1/G6P_1-epimerase"/>
</dbReference>
<evidence type="ECO:0000256" key="4">
    <source>
        <dbReference type="ARBA" id="ARBA00023235"/>
    </source>
</evidence>
<feature type="binding site" evidence="7">
    <location>
        <position position="102"/>
    </location>
    <ligand>
        <name>substrate</name>
    </ligand>
</feature>
<evidence type="ECO:0000256" key="3">
    <source>
        <dbReference type="ARBA" id="ARBA00012083"/>
    </source>
</evidence>
<evidence type="ECO:0000256" key="2">
    <source>
        <dbReference type="ARBA" id="ARBA00005866"/>
    </source>
</evidence>
<dbReference type="InterPro" id="IPR014718">
    <property type="entry name" value="GH-type_carb-bd"/>
</dbReference>
<feature type="binding site" evidence="7">
    <location>
        <position position="107"/>
    </location>
    <ligand>
        <name>substrate</name>
    </ligand>
</feature>
<dbReference type="STRING" id="1283841.A0A084QNQ4"/>
<keyword evidence="10" id="KW-1185">Reference proteome</keyword>
<proteinExistence type="inferred from homology"/>
<feature type="binding site" evidence="7">
    <location>
        <position position="78"/>
    </location>
    <ligand>
        <name>substrate</name>
    </ligand>
</feature>
<comment type="similarity">
    <text evidence="2 5">Belongs to the glucose-6-phosphate 1-epimerase family.</text>
</comment>
<dbReference type="OMA" id="TQALHSY"/>
<dbReference type="FunCoup" id="A0A084QNQ4">
    <property type="interactions" value="262"/>
</dbReference>
<comment type="function">
    <text evidence="5">Catalyzes the interconversion between the alpha and beta anomers from at least three hexose 6-phosphate sugars (Glc6P, Gal6P, and Man6P).</text>
</comment>
<dbReference type="CDD" id="cd09020">
    <property type="entry name" value="D-hex-6-P-epi_like"/>
    <property type="match status" value="1"/>
</dbReference>
<evidence type="ECO:0000256" key="5">
    <source>
        <dbReference type="PIRNR" id="PIRNR016020"/>
    </source>
</evidence>
<keyword evidence="4 5" id="KW-0413">Isomerase</keyword>
<dbReference type="GO" id="GO:0030246">
    <property type="term" value="F:carbohydrate binding"/>
    <property type="evidence" value="ECO:0007669"/>
    <property type="project" value="UniProtKB-UniRule"/>
</dbReference>
<dbReference type="PANTHER" id="PTHR11122">
    <property type="entry name" value="APOSPORY-ASSOCIATED PROTEIN C-RELATED"/>
    <property type="match status" value="1"/>
</dbReference>
<dbReference type="InterPro" id="IPR011013">
    <property type="entry name" value="Gal_mutarotase_sf_dom"/>
</dbReference>
<feature type="active site" evidence="6">
    <location>
        <position position="183"/>
    </location>
</feature>
<name>A0A084QNQ4_STAC4</name>
<dbReference type="HOGENOM" id="CLU_048345_2_0_1"/>
<evidence type="ECO:0000313" key="9">
    <source>
        <dbReference type="EMBL" id="KFA65589.1"/>
    </source>
</evidence>
<dbReference type="GO" id="GO:0005737">
    <property type="term" value="C:cytoplasm"/>
    <property type="evidence" value="ECO:0007669"/>
    <property type="project" value="TreeGrafter"/>
</dbReference>
<organism evidence="9 10">
    <name type="scientific">Stachybotrys chlorohalonatus (strain IBT 40285)</name>
    <dbReference type="NCBI Taxonomy" id="1283841"/>
    <lineage>
        <taxon>Eukaryota</taxon>
        <taxon>Fungi</taxon>
        <taxon>Dikarya</taxon>
        <taxon>Ascomycota</taxon>
        <taxon>Pezizomycotina</taxon>
        <taxon>Sordariomycetes</taxon>
        <taxon>Hypocreomycetidae</taxon>
        <taxon>Hypocreales</taxon>
        <taxon>Stachybotryaceae</taxon>
        <taxon>Stachybotrys</taxon>
    </lineage>
</organism>
<feature type="region of interest" description="Disordered" evidence="8">
    <location>
        <begin position="1"/>
        <end position="29"/>
    </location>
</feature>
<dbReference type="GO" id="GO:0047938">
    <property type="term" value="F:glucose-6-phosphate 1-epimerase activity"/>
    <property type="evidence" value="ECO:0007669"/>
    <property type="project" value="UniProtKB-UniRule"/>
</dbReference>
<dbReference type="SUPFAM" id="SSF74650">
    <property type="entry name" value="Galactose mutarotase-like"/>
    <property type="match status" value="1"/>
</dbReference>
<evidence type="ECO:0000256" key="6">
    <source>
        <dbReference type="PIRSR" id="PIRSR016020-1"/>
    </source>
</evidence>
<dbReference type="Pfam" id="PF01263">
    <property type="entry name" value="Aldose_epim"/>
    <property type="match status" value="1"/>
</dbReference>
<dbReference type="Proteomes" id="UP000028524">
    <property type="component" value="Unassembled WGS sequence"/>
</dbReference>
<dbReference type="OrthoDB" id="1659429at2759"/>
<dbReference type="Gene3D" id="2.70.98.10">
    <property type="match status" value="1"/>
</dbReference>